<dbReference type="InterPro" id="IPR050414">
    <property type="entry name" value="Fungal_M35_metalloproteases"/>
</dbReference>
<keyword evidence="6 15" id="KW-0165">Cleavage on pair of basic residues</keyword>
<evidence type="ECO:0000256" key="10">
    <source>
        <dbReference type="ARBA" id="ARBA00022833"/>
    </source>
</evidence>
<comment type="function">
    <text evidence="15">Secreted metalloproteinase that allows assimilation of proteinaceous substrates. Shows high activities on basic nuclear substrates such as histone and protamine.</text>
</comment>
<evidence type="ECO:0000256" key="3">
    <source>
        <dbReference type="ARBA" id="ARBA00010279"/>
    </source>
</evidence>
<keyword evidence="9 15" id="KW-0378">Hydrolase</keyword>
<dbReference type="InterPro" id="IPR001384">
    <property type="entry name" value="Peptidase_M35"/>
</dbReference>
<dbReference type="InParanoid" id="A0A7C8N173"/>
<evidence type="ECO:0000256" key="12">
    <source>
        <dbReference type="ARBA" id="ARBA00023145"/>
    </source>
</evidence>
<evidence type="ECO:0000256" key="6">
    <source>
        <dbReference type="ARBA" id="ARBA00022685"/>
    </source>
</evidence>
<evidence type="ECO:0000256" key="1">
    <source>
        <dbReference type="ARBA" id="ARBA00001187"/>
    </source>
</evidence>
<evidence type="ECO:0000256" key="5">
    <source>
        <dbReference type="ARBA" id="ARBA00022670"/>
    </source>
</evidence>
<gene>
    <name evidence="17" type="ORF">GQX73_g9533</name>
</gene>
<comment type="subcellular location">
    <subcellularLocation>
        <location evidence="2 15">Secreted</location>
    </subcellularLocation>
</comment>
<comment type="caution">
    <text evidence="17">The sequence shown here is derived from an EMBL/GenBank/DDBJ whole genome shotgun (WGS) entry which is preliminary data.</text>
</comment>
<feature type="binding site" evidence="14">
    <location>
        <position position="309"/>
    </location>
    <ligand>
        <name>Zn(2+)</name>
        <dbReference type="ChEBI" id="CHEBI:29105"/>
        <note>catalytic</note>
    </ligand>
</feature>
<evidence type="ECO:0000256" key="2">
    <source>
        <dbReference type="ARBA" id="ARBA00004613"/>
    </source>
</evidence>
<keyword evidence="5 15" id="KW-0645">Protease</keyword>
<evidence type="ECO:0000256" key="14">
    <source>
        <dbReference type="PIRSR" id="PIRSR601384-2"/>
    </source>
</evidence>
<dbReference type="PANTHER" id="PTHR37016">
    <property type="match status" value="1"/>
</dbReference>
<dbReference type="AlphaFoldDB" id="A0A7C8N173"/>
<evidence type="ECO:0000256" key="8">
    <source>
        <dbReference type="ARBA" id="ARBA00022729"/>
    </source>
</evidence>
<feature type="domain" description="Lysine-specific metallo-endopeptidase" evidence="16">
    <location>
        <begin position="200"/>
        <end position="347"/>
    </location>
</feature>
<dbReference type="Proteomes" id="UP000481858">
    <property type="component" value="Unassembled WGS sequence"/>
</dbReference>
<dbReference type="GO" id="GO:0006508">
    <property type="term" value="P:proteolysis"/>
    <property type="evidence" value="ECO:0007669"/>
    <property type="project" value="UniProtKB-KW"/>
</dbReference>
<accession>A0A7C8N173</accession>
<evidence type="ECO:0000256" key="9">
    <source>
        <dbReference type="ARBA" id="ARBA00022801"/>
    </source>
</evidence>
<dbReference type="PRINTS" id="PR00768">
    <property type="entry name" value="DEUTEROLYSIN"/>
</dbReference>
<dbReference type="GO" id="GO:0004222">
    <property type="term" value="F:metalloendopeptidase activity"/>
    <property type="evidence" value="ECO:0007669"/>
    <property type="project" value="InterPro"/>
</dbReference>
<dbReference type="EMBL" id="WUBL01000169">
    <property type="protein sequence ID" value="KAF2964037.1"/>
    <property type="molecule type" value="Genomic_DNA"/>
</dbReference>
<dbReference type="SUPFAM" id="SSF55486">
    <property type="entry name" value="Metalloproteases ('zincins'), catalytic domain"/>
    <property type="match status" value="1"/>
</dbReference>
<evidence type="ECO:0000256" key="15">
    <source>
        <dbReference type="RuleBase" id="RU361126"/>
    </source>
</evidence>
<keyword evidence="12" id="KW-0865">Zymogen</keyword>
<feature type="active site" evidence="13">
    <location>
        <position position="306"/>
    </location>
</feature>
<keyword evidence="10 14" id="KW-0862">Zinc</keyword>
<dbReference type="Gene3D" id="2.60.40.2970">
    <property type="match status" value="1"/>
</dbReference>
<dbReference type="Gene3D" id="3.40.390.10">
    <property type="entry name" value="Collagenase (Catalytic Domain)"/>
    <property type="match status" value="1"/>
</dbReference>
<comment type="similarity">
    <text evidence="3 15">Belongs to the peptidase M35 family.</text>
</comment>
<dbReference type="Pfam" id="PF02102">
    <property type="entry name" value="Peptidase_M35"/>
    <property type="match status" value="1"/>
</dbReference>
<dbReference type="OrthoDB" id="412874at2759"/>
<keyword evidence="11 15" id="KW-0482">Metalloprotease</keyword>
<dbReference type="CDD" id="cd11008">
    <property type="entry name" value="M35_deuterolysin_like"/>
    <property type="match status" value="1"/>
</dbReference>
<name>A0A7C8N173_9PEZI</name>
<evidence type="ECO:0000313" key="17">
    <source>
        <dbReference type="EMBL" id="KAF2964037.1"/>
    </source>
</evidence>
<evidence type="ECO:0000259" key="16">
    <source>
        <dbReference type="SMART" id="SM01351"/>
    </source>
</evidence>
<dbReference type="SMART" id="SM01351">
    <property type="entry name" value="Aspzincin_M35"/>
    <property type="match status" value="1"/>
</dbReference>
<keyword evidence="4 15" id="KW-0964">Secreted</keyword>
<comment type="catalytic activity">
    <reaction evidence="1 15">
        <text>Preferential cleavage of bonds with hydrophobic residues in P1'. Also 3-Asn-|-Gln-4 and 8-Gly-|-Ser-9 bonds in insulin B chain.</text>
        <dbReference type="EC" id="3.4.24.39"/>
    </reaction>
</comment>
<keyword evidence="18" id="KW-1185">Reference proteome</keyword>
<feature type="binding site" evidence="14">
    <location>
        <position position="305"/>
    </location>
    <ligand>
        <name>Zn(2+)</name>
        <dbReference type="ChEBI" id="CHEBI:29105"/>
        <note>catalytic</note>
    </ligand>
</feature>
<dbReference type="EC" id="3.4.24.39" evidence="15"/>
<protein>
    <recommendedName>
        <fullName evidence="15">Neutral protease 2</fullName>
        <ecNumber evidence="15">3.4.24.39</ecNumber>
    </recommendedName>
    <alternativeName>
        <fullName evidence="15">Deuterolysin</fullName>
    </alternativeName>
</protein>
<dbReference type="GO" id="GO:0046872">
    <property type="term" value="F:metal ion binding"/>
    <property type="evidence" value="ECO:0007669"/>
    <property type="project" value="UniProtKB-KW"/>
</dbReference>
<proteinExistence type="inferred from homology"/>
<comment type="cofactor">
    <cofactor evidence="14 15">
        <name>Zn(2+)</name>
        <dbReference type="ChEBI" id="CHEBI:29105"/>
    </cofactor>
    <text evidence="14 15">Binds 1 zinc ion per subunit.</text>
</comment>
<evidence type="ECO:0000256" key="4">
    <source>
        <dbReference type="ARBA" id="ARBA00022525"/>
    </source>
</evidence>
<dbReference type="GO" id="GO:0005576">
    <property type="term" value="C:extracellular region"/>
    <property type="evidence" value="ECO:0007669"/>
    <property type="project" value="UniProtKB-SubCell"/>
</dbReference>
<sequence length="353" mass="37435">MKAAAIAAYFAALTNAAAVNLKGESPLVVEIEQVGNSEVKASITNTGNVPLRVLKAGSILDSSPVEKSKVAQGAKNVPFTGVRIYINTKDLKDEAFQTIGAKETVEVQWDAAQLHDMSAGGEFNISTEGSLRYAEEDSNHIAGQVVYGSNVIQAKVNGAQAAEVHNAFHEAIKAKRVVIQSDCTSSQTKTVNAALGVAKTYAQNAQSAANAGTHLQEYFKSTDSTTKSTVVSVFNKIATSVVNSGTSGSAKLYCTDVGNWCTDGVVAYTQPGSSNEYIVLCPYWFQFPATNNICHDADQPYVIIHEATHLVAVKGTDDVCYGYNGCVTAINNAQSLNNADSYALYANSIYANC</sequence>
<organism evidence="17 18">
    <name type="scientific">Xylaria multiplex</name>
    <dbReference type="NCBI Taxonomy" id="323545"/>
    <lineage>
        <taxon>Eukaryota</taxon>
        <taxon>Fungi</taxon>
        <taxon>Dikarya</taxon>
        <taxon>Ascomycota</taxon>
        <taxon>Pezizomycotina</taxon>
        <taxon>Sordariomycetes</taxon>
        <taxon>Xylariomycetidae</taxon>
        <taxon>Xylariales</taxon>
        <taxon>Xylariaceae</taxon>
        <taxon>Xylaria</taxon>
    </lineage>
</organism>
<feature type="binding site" evidence="14">
    <location>
        <position position="318"/>
    </location>
    <ligand>
        <name>Zn(2+)</name>
        <dbReference type="ChEBI" id="CHEBI:29105"/>
        <note>catalytic</note>
    </ligand>
</feature>
<evidence type="ECO:0000313" key="18">
    <source>
        <dbReference type="Proteomes" id="UP000481858"/>
    </source>
</evidence>
<keyword evidence="7 14" id="KW-0479">Metal-binding</keyword>
<evidence type="ECO:0000256" key="11">
    <source>
        <dbReference type="ARBA" id="ARBA00023049"/>
    </source>
</evidence>
<reference evidence="17 18" key="1">
    <citation type="submission" date="2019-12" db="EMBL/GenBank/DDBJ databases">
        <title>Draft genome sequence of the ascomycete Xylaria multiplex DSM 110363.</title>
        <authorList>
            <person name="Buettner E."/>
            <person name="Kellner H."/>
        </authorList>
    </citation>
    <scope>NUCLEOTIDE SEQUENCE [LARGE SCALE GENOMIC DNA]</scope>
    <source>
        <strain evidence="17 18">DSM 110363</strain>
    </source>
</reference>
<evidence type="ECO:0000256" key="7">
    <source>
        <dbReference type="ARBA" id="ARBA00022723"/>
    </source>
</evidence>
<dbReference type="InterPro" id="IPR024079">
    <property type="entry name" value="MetalloPept_cat_dom_sf"/>
</dbReference>
<keyword evidence="8" id="KW-0732">Signal</keyword>
<dbReference type="InterPro" id="IPR029463">
    <property type="entry name" value="Lys_MEP"/>
</dbReference>
<dbReference type="PANTHER" id="PTHR37016:SF3">
    <property type="entry name" value="NEUTRAL PROTEASE 2-RELATED"/>
    <property type="match status" value="1"/>
</dbReference>
<evidence type="ECO:0000256" key="13">
    <source>
        <dbReference type="PIRSR" id="PIRSR601384-1"/>
    </source>
</evidence>